<evidence type="ECO:0000256" key="2">
    <source>
        <dbReference type="ARBA" id="ARBA00005369"/>
    </source>
</evidence>
<dbReference type="PANTHER" id="PTHR11579">
    <property type="entry name" value="PROTEIN-L-ISOASPARTATE O-METHYLTRANSFERASE"/>
    <property type="match status" value="1"/>
</dbReference>
<sequence length="418" mass="44866">MTTADYTAANADELRRRMLDDLWTLTALRTQTVAEAFAAVPRHLFAPEATPEQAYAVDTAVITKRGPDGAALSSVSAPSIQAAILEQADLGPGMQVLEIGSGGYNAALLSHLVGPTGHGVSVDGDGDIVERARRLLAEAGYPRGRVVHGDAEHRIPGEAPFDRIIVTVGDWDLPPAWWDQLVESGRIVVPLLMRGTTRTVALEKTGGRLVDRDHQWAGFVAMQGLGARGETFLPITEDEQVVLRIDSPADTDPQALAQALRGPRTEAWSGVEVGGTEPFDDLDLFLATQPGRSGLLQALPAAVEAKLVSAWARWSAPTYYNDTGFAYRTTRRVPDTGRAEVGAFAHGPDAQASAGQAVADIRTWDRRHRRSRQRAHITVVPAATPAQALPTGFVMNRRHTRVIVTWPTGDGHTAAPCG</sequence>
<accession>A0ABV9XVP2</accession>
<organism evidence="12 13">
    <name type="scientific">Saccharothrix xinjiangensis</name>
    <dbReference type="NCBI Taxonomy" id="204798"/>
    <lineage>
        <taxon>Bacteria</taxon>
        <taxon>Bacillati</taxon>
        <taxon>Actinomycetota</taxon>
        <taxon>Actinomycetes</taxon>
        <taxon>Pseudonocardiales</taxon>
        <taxon>Pseudonocardiaceae</taxon>
        <taxon>Saccharothrix</taxon>
    </lineage>
</organism>
<gene>
    <name evidence="12" type="primary">fxlM</name>
    <name evidence="12" type="ORF">ACFPFM_11160</name>
</gene>
<comment type="similarity">
    <text evidence="2">Belongs to the methyltransferase superfamily. L-isoaspartyl/D-aspartyl protein methyltransferase family.</text>
</comment>
<dbReference type="Proteomes" id="UP001595833">
    <property type="component" value="Unassembled WGS sequence"/>
</dbReference>
<evidence type="ECO:0000256" key="4">
    <source>
        <dbReference type="ARBA" id="ARBA00013346"/>
    </source>
</evidence>
<keyword evidence="6 12" id="KW-0489">Methyltransferase</keyword>
<comment type="caution">
    <text evidence="12">The sequence shown here is derived from an EMBL/GenBank/DDBJ whole genome shotgun (WGS) entry which is preliminary data.</text>
</comment>
<evidence type="ECO:0000256" key="11">
    <source>
        <dbReference type="ARBA" id="ARBA00031350"/>
    </source>
</evidence>
<dbReference type="InterPro" id="IPR027573">
    <property type="entry name" value="Methyltran_FxLD"/>
</dbReference>
<keyword evidence="7" id="KW-0808">Transferase</keyword>
<evidence type="ECO:0000256" key="7">
    <source>
        <dbReference type="ARBA" id="ARBA00022679"/>
    </source>
</evidence>
<keyword evidence="5" id="KW-0963">Cytoplasm</keyword>
<dbReference type="PANTHER" id="PTHR11579:SF0">
    <property type="entry name" value="PROTEIN-L-ISOASPARTATE(D-ASPARTATE) O-METHYLTRANSFERASE"/>
    <property type="match status" value="1"/>
</dbReference>
<dbReference type="SUPFAM" id="SSF53335">
    <property type="entry name" value="S-adenosyl-L-methionine-dependent methyltransferases"/>
    <property type="match status" value="1"/>
</dbReference>
<dbReference type="InterPro" id="IPR029063">
    <property type="entry name" value="SAM-dependent_MTases_sf"/>
</dbReference>
<evidence type="ECO:0000256" key="5">
    <source>
        <dbReference type="ARBA" id="ARBA00022490"/>
    </source>
</evidence>
<comment type="subcellular location">
    <subcellularLocation>
        <location evidence="1">Cytoplasm</location>
    </subcellularLocation>
</comment>
<dbReference type="NCBIfam" id="TIGR04364">
    <property type="entry name" value="methyltran_FxLD"/>
    <property type="match status" value="1"/>
</dbReference>
<protein>
    <recommendedName>
        <fullName evidence="4">Protein-L-isoaspartate O-methyltransferase</fullName>
        <ecNumber evidence="3">2.1.1.77</ecNumber>
    </recommendedName>
    <alternativeName>
        <fullName evidence="11">L-isoaspartyl protein carboxyl methyltransferase</fullName>
    </alternativeName>
    <alternativeName>
        <fullName evidence="9">Protein L-isoaspartyl methyltransferase</fullName>
    </alternativeName>
    <alternativeName>
        <fullName evidence="10">Protein-beta-aspartate methyltransferase</fullName>
    </alternativeName>
</protein>
<dbReference type="CDD" id="cd02440">
    <property type="entry name" value="AdoMet_MTases"/>
    <property type="match status" value="1"/>
</dbReference>
<dbReference type="GO" id="GO:0008168">
    <property type="term" value="F:methyltransferase activity"/>
    <property type="evidence" value="ECO:0007669"/>
    <property type="project" value="UniProtKB-KW"/>
</dbReference>
<dbReference type="Pfam" id="PF01135">
    <property type="entry name" value="PCMT"/>
    <property type="match status" value="1"/>
</dbReference>
<name>A0ABV9XVP2_9PSEU</name>
<evidence type="ECO:0000256" key="10">
    <source>
        <dbReference type="ARBA" id="ARBA00031323"/>
    </source>
</evidence>
<evidence type="ECO:0000256" key="9">
    <source>
        <dbReference type="ARBA" id="ARBA00030757"/>
    </source>
</evidence>
<keyword evidence="13" id="KW-1185">Reference proteome</keyword>
<evidence type="ECO:0000313" key="12">
    <source>
        <dbReference type="EMBL" id="MFC5054316.1"/>
    </source>
</evidence>
<dbReference type="EMBL" id="JBHSJB010000010">
    <property type="protein sequence ID" value="MFC5054316.1"/>
    <property type="molecule type" value="Genomic_DNA"/>
</dbReference>
<dbReference type="Gene3D" id="3.40.50.150">
    <property type="entry name" value="Vaccinia Virus protein VP39"/>
    <property type="match status" value="1"/>
</dbReference>
<proteinExistence type="inferred from homology"/>
<evidence type="ECO:0000256" key="8">
    <source>
        <dbReference type="ARBA" id="ARBA00022691"/>
    </source>
</evidence>
<dbReference type="RefSeq" id="WP_344041608.1">
    <property type="nucleotide sequence ID" value="NZ_BAAAKE010000029.1"/>
</dbReference>
<evidence type="ECO:0000256" key="6">
    <source>
        <dbReference type="ARBA" id="ARBA00022603"/>
    </source>
</evidence>
<evidence type="ECO:0000256" key="3">
    <source>
        <dbReference type="ARBA" id="ARBA00011890"/>
    </source>
</evidence>
<dbReference type="GO" id="GO:0032259">
    <property type="term" value="P:methylation"/>
    <property type="evidence" value="ECO:0007669"/>
    <property type="project" value="UniProtKB-KW"/>
</dbReference>
<evidence type="ECO:0000256" key="1">
    <source>
        <dbReference type="ARBA" id="ARBA00004496"/>
    </source>
</evidence>
<reference evidence="13" key="1">
    <citation type="journal article" date="2019" name="Int. J. Syst. Evol. Microbiol.">
        <title>The Global Catalogue of Microorganisms (GCM) 10K type strain sequencing project: providing services to taxonomists for standard genome sequencing and annotation.</title>
        <authorList>
            <consortium name="The Broad Institute Genomics Platform"/>
            <consortium name="The Broad Institute Genome Sequencing Center for Infectious Disease"/>
            <person name="Wu L."/>
            <person name="Ma J."/>
        </authorList>
    </citation>
    <scope>NUCLEOTIDE SEQUENCE [LARGE SCALE GENOMIC DNA]</scope>
    <source>
        <strain evidence="13">KCTC 12848</strain>
    </source>
</reference>
<keyword evidence="8" id="KW-0949">S-adenosyl-L-methionine</keyword>
<evidence type="ECO:0000313" key="13">
    <source>
        <dbReference type="Proteomes" id="UP001595833"/>
    </source>
</evidence>
<dbReference type="InterPro" id="IPR000682">
    <property type="entry name" value="PCMT"/>
</dbReference>
<dbReference type="EC" id="2.1.1.77" evidence="3"/>